<feature type="transmembrane region" description="Helical" evidence="2">
    <location>
        <begin position="910"/>
        <end position="934"/>
    </location>
</feature>
<dbReference type="SUPFAM" id="SSF82693">
    <property type="entry name" value="Multidrug efflux transporter AcrB pore domain, PN1, PN2, PC1 and PC2 subdomains"/>
    <property type="match status" value="3"/>
</dbReference>
<feature type="transmembrane region" description="Helical" evidence="2">
    <location>
        <begin position="21"/>
        <end position="41"/>
    </location>
</feature>
<dbReference type="SUPFAM" id="SSF82866">
    <property type="entry name" value="Multidrug efflux transporter AcrB transmembrane domain"/>
    <property type="match status" value="2"/>
</dbReference>
<evidence type="ECO:0000256" key="1">
    <source>
        <dbReference type="SAM" id="MobiDB-lite"/>
    </source>
</evidence>
<keyword evidence="2" id="KW-1133">Transmembrane helix</keyword>
<dbReference type="Proteomes" id="UP001279860">
    <property type="component" value="Unassembled WGS sequence"/>
</dbReference>
<accession>A0ABU4IXJ2</accession>
<evidence type="ECO:0000256" key="2">
    <source>
        <dbReference type="SAM" id="Phobius"/>
    </source>
</evidence>
<protein>
    <submittedName>
        <fullName evidence="3">Efflux RND transporter permease subunit</fullName>
    </submittedName>
</protein>
<evidence type="ECO:0000313" key="4">
    <source>
        <dbReference type="Proteomes" id="UP001279860"/>
    </source>
</evidence>
<feature type="transmembrane region" description="Helical" evidence="2">
    <location>
        <begin position="339"/>
        <end position="360"/>
    </location>
</feature>
<keyword evidence="2" id="KW-0472">Membrane</keyword>
<dbReference type="Gene3D" id="3.30.70.1320">
    <property type="entry name" value="Multidrug efflux transporter AcrB pore domain like"/>
    <property type="match status" value="1"/>
</dbReference>
<dbReference type="SUPFAM" id="SSF82714">
    <property type="entry name" value="Multidrug efflux transporter AcrB TolC docking domain, DN and DC subdomains"/>
    <property type="match status" value="2"/>
</dbReference>
<dbReference type="Gene3D" id="3.30.2090.10">
    <property type="entry name" value="Multidrug efflux transporter AcrB TolC docking domain, DN and DC subdomains"/>
    <property type="match status" value="2"/>
</dbReference>
<feature type="transmembrane region" description="Helical" evidence="2">
    <location>
        <begin position="367"/>
        <end position="385"/>
    </location>
</feature>
<dbReference type="Pfam" id="PF00873">
    <property type="entry name" value="ACR_tran"/>
    <property type="match status" value="1"/>
</dbReference>
<feature type="transmembrane region" description="Helical" evidence="2">
    <location>
        <begin position="886"/>
        <end position="904"/>
    </location>
</feature>
<dbReference type="InterPro" id="IPR027463">
    <property type="entry name" value="AcrB_DN_DC_subdom"/>
</dbReference>
<dbReference type="RefSeq" id="WP_318585259.1">
    <property type="nucleotide sequence ID" value="NZ_JAWRCP010000001.1"/>
</dbReference>
<feature type="transmembrane region" description="Helical" evidence="2">
    <location>
        <begin position="397"/>
        <end position="419"/>
    </location>
</feature>
<dbReference type="Gene3D" id="3.30.70.1440">
    <property type="entry name" value="Multidrug efflux transporter AcrB pore domain"/>
    <property type="match status" value="1"/>
</dbReference>
<sequence>MQPTSSEPRFNLSAWALQNQQMVSFLMLVVVVMGVFSFQHLPRNEDPAFTIKTVVVSARWPGATIGETTQLLTDKIEKKLQELPHLDYLRSYTHAGETVVFVNLRDETPPDQVDHIWYLTRKKMRDLAPELPAGTQGPVIDDEFADTYGTIYAFTADGFSAKELRTQADNARSILMRVPDVSKIEVLGAQEQQLVVAISSKRLAGLNLNAQQVIDSLQAQNAVTPAGIIRTDHEQIAVQVSGAFQSVDALRQVILRIHDRFIPLQEIADIYTQPAQPAAPLFRVNGQPAIGLAISMSADGNMLAFGEHLHAAIASIRHHLPYGIEVTQVADQPAVVKDAVGGFVHVLMEAVVIVLGVSFVSLGTRAGLVVAVSIPIVLAMTFTGMELAGIGLQRISLGALIIALGLLVDDAMITIEAMVSKLEAGWPKRQAAAWAYQNTAFPMLTGTLVTMAGFIPVGFASSSAGEYCYSLFMVVVIALACSWIVAILFSPLLGVWLLPTTFNRHHGAGAKMGRYRRLLETILQHRWKTLGVAFTLLLIAAILSTRLHSEFFPASDRPELLVSMRLPANADQTQTLAEVKKLETQLAGNPNIAHFTSYVGSGAVRFYLPMDILLNQENIAQLVVVAKNTDVRDTLRHQLETIMDQSFSQWVTRVSPLELGPPVGWPIRYRVSGPDLGKVRQLALDLANDVANHPYTKDVNLTSGEPQRLLRVVVDPTAARAVGLSRQQIAEQLATLFSGQTIASLREGIHPVDIVVKGGVDEQHDIQALADLQLSNGQGQIVPLRQVASVTYTITDPIVWRRQLEPFISVQTDTAPGFMAQQVSDALAGSVQQFRAKLPFGYHVTEEGAVAESDKGNDSIYAVLPVTLIVMLTLLMIQLRSFSRMLLALFTAPFGLIGIVAALLPTGVPLGFVAMLGMIALVGMIIRNAVILIAEVDINLTKGKGSSEAIVLAASHRARPILLTAFAAILGMLPIARQVFWGPMAYAIIGGLMVATVITLTVLPAALSLVLSREARNHSSANPSGTADGEQYLTSDEAQ</sequence>
<organism evidence="3 4">
    <name type="scientific">Vibrio rhizosphaerae</name>
    <dbReference type="NCBI Taxonomy" id="398736"/>
    <lineage>
        <taxon>Bacteria</taxon>
        <taxon>Pseudomonadati</taxon>
        <taxon>Pseudomonadota</taxon>
        <taxon>Gammaproteobacteria</taxon>
        <taxon>Vibrionales</taxon>
        <taxon>Vibrionaceae</taxon>
        <taxon>Vibrio</taxon>
    </lineage>
</organism>
<dbReference type="EMBL" id="JAWRCP010000001">
    <property type="protein sequence ID" value="MDW6093883.1"/>
    <property type="molecule type" value="Genomic_DNA"/>
</dbReference>
<feature type="transmembrane region" description="Helical" evidence="2">
    <location>
        <begin position="471"/>
        <end position="498"/>
    </location>
</feature>
<feature type="transmembrane region" description="Helical" evidence="2">
    <location>
        <begin position="986"/>
        <end position="1011"/>
    </location>
</feature>
<dbReference type="PRINTS" id="PR00702">
    <property type="entry name" value="ACRIFLAVINRP"/>
</dbReference>
<evidence type="ECO:0000313" key="3">
    <source>
        <dbReference type="EMBL" id="MDW6093883.1"/>
    </source>
</evidence>
<keyword evidence="4" id="KW-1185">Reference proteome</keyword>
<reference evidence="3 4" key="1">
    <citation type="submission" date="2023-11" db="EMBL/GenBank/DDBJ databases">
        <title>Plant-associative lifestyle of Vibrio porteresiae and its evolutionary dynamics.</title>
        <authorList>
            <person name="Rameshkumar N."/>
            <person name="Kirti K."/>
        </authorList>
    </citation>
    <scope>NUCLEOTIDE SEQUENCE [LARGE SCALE GENOMIC DNA]</scope>
    <source>
        <strain evidence="3 4">MSSRF7</strain>
    </source>
</reference>
<name>A0ABU4IXJ2_9VIBR</name>
<comment type="caution">
    <text evidence="3">The sequence shown here is derived from an EMBL/GenBank/DDBJ whole genome shotgun (WGS) entry which is preliminary data.</text>
</comment>
<keyword evidence="2" id="KW-0812">Transmembrane</keyword>
<dbReference type="Gene3D" id="3.30.70.1430">
    <property type="entry name" value="Multidrug efflux transporter AcrB pore domain"/>
    <property type="match status" value="2"/>
</dbReference>
<proteinExistence type="predicted"/>
<dbReference type="PANTHER" id="PTHR32063">
    <property type="match status" value="1"/>
</dbReference>
<dbReference type="PANTHER" id="PTHR32063:SF64">
    <property type="entry name" value="ACRB_ACRD_ACRF FAMILY PROTEIN"/>
    <property type="match status" value="1"/>
</dbReference>
<feature type="transmembrane region" description="Helical" evidence="2">
    <location>
        <begin position="860"/>
        <end position="879"/>
    </location>
</feature>
<gene>
    <name evidence="3" type="ORF">SBX64_15195</name>
</gene>
<feature type="transmembrane region" description="Helical" evidence="2">
    <location>
        <begin position="440"/>
        <end position="459"/>
    </location>
</feature>
<dbReference type="Gene3D" id="1.20.1640.10">
    <property type="entry name" value="Multidrug efflux transporter AcrB transmembrane domain"/>
    <property type="match status" value="2"/>
</dbReference>
<feature type="transmembrane region" description="Helical" evidence="2">
    <location>
        <begin position="961"/>
        <end position="980"/>
    </location>
</feature>
<feature type="region of interest" description="Disordered" evidence="1">
    <location>
        <begin position="1018"/>
        <end position="1039"/>
    </location>
</feature>
<dbReference type="InterPro" id="IPR001036">
    <property type="entry name" value="Acrflvin-R"/>
</dbReference>